<feature type="compositionally biased region" description="Basic and acidic residues" evidence="12">
    <location>
        <begin position="701"/>
        <end position="713"/>
    </location>
</feature>
<dbReference type="GO" id="GO:0008061">
    <property type="term" value="F:chitin binding"/>
    <property type="evidence" value="ECO:0007669"/>
    <property type="project" value="UniProtKB-KW"/>
</dbReference>
<evidence type="ECO:0000256" key="10">
    <source>
        <dbReference type="ARBA" id="ARBA00025727"/>
    </source>
</evidence>
<feature type="transmembrane region" description="Helical" evidence="13">
    <location>
        <begin position="583"/>
        <end position="602"/>
    </location>
</feature>
<dbReference type="PANTHER" id="PTHR35179:SF1">
    <property type="entry name" value="INTEGRAL MEMBRANE PROTEIN"/>
    <property type="match status" value="1"/>
</dbReference>
<accession>A0A9P6I6Q0</accession>
<dbReference type="SUPFAM" id="SSF51445">
    <property type="entry name" value="(Trans)glycosidases"/>
    <property type="match status" value="1"/>
</dbReference>
<evidence type="ECO:0000313" key="16">
    <source>
        <dbReference type="EMBL" id="KAF9876757.1"/>
    </source>
</evidence>
<evidence type="ECO:0000256" key="9">
    <source>
        <dbReference type="ARBA" id="ARBA00023326"/>
    </source>
</evidence>
<feature type="region of interest" description="Disordered" evidence="12">
    <location>
        <begin position="825"/>
        <end position="845"/>
    </location>
</feature>
<keyword evidence="13" id="KW-1133">Transmembrane helix</keyword>
<dbReference type="PROSITE" id="PS51910">
    <property type="entry name" value="GH18_2"/>
    <property type="match status" value="1"/>
</dbReference>
<dbReference type="Pfam" id="PF00704">
    <property type="entry name" value="Glyco_hydro_18"/>
    <property type="match status" value="1"/>
</dbReference>
<dbReference type="GeneID" id="62161395"/>
<evidence type="ECO:0000256" key="12">
    <source>
        <dbReference type="SAM" id="MobiDB-lite"/>
    </source>
</evidence>
<keyword evidence="6" id="KW-0146">Chitin degradation</keyword>
<dbReference type="PANTHER" id="PTHR35179">
    <property type="entry name" value="PROTEIN CBG02620"/>
    <property type="match status" value="1"/>
</dbReference>
<organism evidence="16 17">
    <name type="scientific">Colletotrichum karsti</name>
    <dbReference type="NCBI Taxonomy" id="1095194"/>
    <lineage>
        <taxon>Eukaryota</taxon>
        <taxon>Fungi</taxon>
        <taxon>Dikarya</taxon>
        <taxon>Ascomycota</taxon>
        <taxon>Pezizomycotina</taxon>
        <taxon>Sordariomycetes</taxon>
        <taxon>Hypocreomycetidae</taxon>
        <taxon>Glomerellales</taxon>
        <taxon>Glomerellaceae</taxon>
        <taxon>Colletotrichum</taxon>
        <taxon>Colletotrichum boninense species complex</taxon>
    </lineage>
</organism>
<dbReference type="InterPro" id="IPR001579">
    <property type="entry name" value="Glyco_hydro_18_chit_AS"/>
</dbReference>
<proteinExistence type="inferred from homology"/>
<keyword evidence="17" id="KW-1185">Reference proteome</keyword>
<feature type="transmembrane region" description="Helical" evidence="13">
    <location>
        <begin position="463"/>
        <end position="487"/>
    </location>
</feature>
<feature type="signal peptide" evidence="14">
    <location>
        <begin position="1"/>
        <end position="40"/>
    </location>
</feature>
<dbReference type="GO" id="GO:0005576">
    <property type="term" value="C:extracellular region"/>
    <property type="evidence" value="ECO:0007669"/>
    <property type="project" value="UniProtKB-SubCell"/>
</dbReference>
<feature type="transmembrane region" description="Helical" evidence="13">
    <location>
        <begin position="437"/>
        <end position="457"/>
    </location>
</feature>
<dbReference type="GO" id="GO:0008843">
    <property type="term" value="F:endochitinase activity"/>
    <property type="evidence" value="ECO:0007669"/>
    <property type="project" value="UniProtKB-EC"/>
</dbReference>
<keyword evidence="3" id="KW-0964">Secreted</keyword>
<comment type="subcellular location">
    <subcellularLocation>
        <location evidence="2">Secreted</location>
    </subcellularLocation>
</comment>
<keyword evidence="7" id="KW-0119">Carbohydrate metabolism</keyword>
<dbReference type="PROSITE" id="PS01095">
    <property type="entry name" value="GH18_1"/>
    <property type="match status" value="1"/>
</dbReference>
<evidence type="ECO:0000256" key="11">
    <source>
        <dbReference type="RuleBase" id="RU000489"/>
    </source>
</evidence>
<feature type="chain" id="PRO_5040123733" description="GH18 domain-containing protein" evidence="14">
    <location>
        <begin position="41"/>
        <end position="845"/>
    </location>
</feature>
<keyword evidence="4" id="KW-0147">Chitin-binding</keyword>
<evidence type="ECO:0000256" key="2">
    <source>
        <dbReference type="ARBA" id="ARBA00004613"/>
    </source>
</evidence>
<gene>
    <name evidence="16" type="ORF">CkaCkLH20_05603</name>
</gene>
<evidence type="ECO:0000256" key="13">
    <source>
        <dbReference type="SAM" id="Phobius"/>
    </source>
</evidence>
<dbReference type="InterPro" id="IPR045321">
    <property type="entry name" value="Cts1-like"/>
</dbReference>
<comment type="caution">
    <text evidence="16">The sequence shown here is derived from an EMBL/GenBank/DDBJ whole genome shotgun (WGS) entry which is preliminary data.</text>
</comment>
<keyword evidence="13" id="KW-0472">Membrane</keyword>
<sequence>MLAGQRRQQVPLSAPGKAHLAMRSILWLAFLGGVVSRCSGFEPLSKNNVVVYYGQGPNQGDLIEQCQQPEIDVIVLSFVHLFPAQANGYPGTNFGNRCVGEVYPGPGFNGVNDPSRDQLQSNCPTLNAQIPVCQQVYGKKIILSLGGGVTTYQLTGRYEGELLATYLWHMFGPKSPDWTGPRPFDSEGQVVEVDGFDMDIEHPSTDNSEGYIALVTLLRSLFETASKPYYLTGAPQCIVPDSNMAAMLSAAQFDMIFIQFYNTPDCSAATWVANNPSYTPGQSYQQAGFTYDAWDQWLANTPSRDARLYITLPASPDAANPGNYVTHEQARSLIDAYYCRASFGGVAVWEATRGDANPYNGKSFQAVMKDWLVEAAVNPLLATCQLEEVTQDDMIIASLAWGFTLGFGWLTVWTAIKQTTAMYRRQGDRILHNPYIWMIWLEILVCAIFSVICWLHLKGIIPPSFAFYFTILTTWALQVQFLLQIIINRCAVLLTNRKVAWRVKVGVAVLITAINISVYNIWIPARLQVSERYISINDWWDRCEKVIYLIVDGALNVYFVRIVQKNLVMHGLTKYKRLTQFNMFIIGFSLSMDVLIIAMMSLNNTFVYMQFHPLAYLVKLKIEMSMAELIGKVARKRDMGILSAADFNGDRNSWPNSEYSLQIPNYARGPVSRAPNPIELNTVGSLSRGVNTAAVSSSPGSRRESIGTVREDGQQPKMAIYRTREVVVEIERVPNNNSKVPPVAATTSSSKRTTTADDTCFDSRVDIEDDDDDNDDSSLKGLRPQKSLALPDVQAPWAGGFSTRIWDGTNCEQDPTLPASVAKIGSGWQHDDVLQTSGFPDLGRK</sequence>
<evidence type="ECO:0000256" key="4">
    <source>
        <dbReference type="ARBA" id="ARBA00022669"/>
    </source>
</evidence>
<dbReference type="GO" id="GO:0000272">
    <property type="term" value="P:polysaccharide catabolic process"/>
    <property type="evidence" value="ECO:0007669"/>
    <property type="project" value="UniProtKB-KW"/>
</dbReference>
<evidence type="ECO:0000256" key="1">
    <source>
        <dbReference type="ARBA" id="ARBA00000822"/>
    </source>
</evidence>
<evidence type="ECO:0000256" key="7">
    <source>
        <dbReference type="ARBA" id="ARBA00023277"/>
    </source>
</evidence>
<evidence type="ECO:0000256" key="6">
    <source>
        <dbReference type="ARBA" id="ARBA00023024"/>
    </source>
</evidence>
<evidence type="ECO:0000256" key="3">
    <source>
        <dbReference type="ARBA" id="ARBA00022525"/>
    </source>
</evidence>
<feature type="region of interest" description="Disordered" evidence="12">
    <location>
        <begin position="736"/>
        <end position="785"/>
    </location>
</feature>
<reference evidence="16" key="1">
    <citation type="submission" date="2020-03" db="EMBL/GenBank/DDBJ databases">
        <authorList>
            <person name="He L."/>
        </authorList>
    </citation>
    <scope>NUCLEOTIDE SEQUENCE</scope>
    <source>
        <strain evidence="16">CkLH20</strain>
    </source>
</reference>
<comment type="catalytic activity">
    <reaction evidence="1">
        <text>Random endo-hydrolysis of N-acetyl-beta-D-glucosaminide (1-&gt;4)-beta-linkages in chitin and chitodextrins.</text>
        <dbReference type="EC" id="3.2.1.14"/>
    </reaction>
</comment>
<feature type="compositionally biased region" description="Acidic residues" evidence="12">
    <location>
        <begin position="767"/>
        <end position="776"/>
    </location>
</feature>
<dbReference type="RefSeq" id="XP_038746218.1">
    <property type="nucleotide sequence ID" value="XM_038888321.1"/>
</dbReference>
<keyword evidence="13" id="KW-0812">Transmembrane</keyword>
<dbReference type="AlphaFoldDB" id="A0A9P6I6Q0"/>
<name>A0A9P6I6Q0_9PEZI</name>
<dbReference type="CDD" id="cd02877">
    <property type="entry name" value="GH18_hevamine_XipI_class_III"/>
    <property type="match status" value="1"/>
</dbReference>
<feature type="transmembrane region" description="Helical" evidence="13">
    <location>
        <begin position="546"/>
        <end position="563"/>
    </location>
</feature>
<feature type="compositionally biased region" description="Polar residues" evidence="12">
    <location>
        <begin position="691"/>
        <end position="700"/>
    </location>
</feature>
<dbReference type="OrthoDB" id="6020543at2759"/>
<evidence type="ECO:0000256" key="14">
    <source>
        <dbReference type="SAM" id="SignalP"/>
    </source>
</evidence>
<feature type="transmembrane region" description="Helical" evidence="13">
    <location>
        <begin position="499"/>
        <end position="522"/>
    </location>
</feature>
<keyword evidence="9" id="KW-0624">Polysaccharide degradation</keyword>
<feature type="region of interest" description="Disordered" evidence="12">
    <location>
        <begin position="691"/>
        <end position="713"/>
    </location>
</feature>
<reference evidence="16" key="2">
    <citation type="submission" date="2020-11" db="EMBL/GenBank/DDBJ databases">
        <title>Whole genome sequencing of Colletotrichum sp.</title>
        <authorList>
            <person name="Li H."/>
        </authorList>
    </citation>
    <scope>NUCLEOTIDE SEQUENCE</scope>
    <source>
        <strain evidence="16">CkLH20</strain>
    </source>
</reference>
<dbReference type="InterPro" id="IPR001223">
    <property type="entry name" value="Glyco_hydro18_cat"/>
</dbReference>
<dbReference type="EMBL" id="JAATWM020000016">
    <property type="protein sequence ID" value="KAF9876757.1"/>
    <property type="molecule type" value="Genomic_DNA"/>
</dbReference>
<dbReference type="InterPro" id="IPR017853">
    <property type="entry name" value="GH"/>
</dbReference>
<evidence type="ECO:0000259" key="15">
    <source>
        <dbReference type="PROSITE" id="PS51910"/>
    </source>
</evidence>
<evidence type="ECO:0000313" key="17">
    <source>
        <dbReference type="Proteomes" id="UP000781932"/>
    </source>
</evidence>
<keyword evidence="5 11" id="KW-0378">Hydrolase</keyword>
<protein>
    <recommendedName>
        <fullName evidence="15">GH18 domain-containing protein</fullName>
    </recommendedName>
</protein>
<evidence type="ECO:0000256" key="5">
    <source>
        <dbReference type="ARBA" id="ARBA00022801"/>
    </source>
</evidence>
<feature type="domain" description="GH18" evidence="15">
    <location>
        <begin position="47"/>
        <end position="370"/>
    </location>
</feature>
<evidence type="ECO:0000256" key="8">
    <source>
        <dbReference type="ARBA" id="ARBA00023295"/>
    </source>
</evidence>
<comment type="similarity">
    <text evidence="10">Belongs to the glycosyl hydrolase 18 family. Chitinase class III subfamily.</text>
</comment>
<dbReference type="Gene3D" id="3.20.20.80">
    <property type="entry name" value="Glycosidases"/>
    <property type="match status" value="1"/>
</dbReference>
<feature type="transmembrane region" description="Helical" evidence="13">
    <location>
        <begin position="394"/>
        <end position="416"/>
    </location>
</feature>
<feature type="compositionally biased region" description="Low complexity" evidence="12">
    <location>
        <begin position="744"/>
        <end position="758"/>
    </location>
</feature>
<keyword evidence="14" id="KW-0732">Signal</keyword>
<keyword evidence="8 11" id="KW-0326">Glycosidase</keyword>
<dbReference type="GO" id="GO:0006032">
    <property type="term" value="P:chitin catabolic process"/>
    <property type="evidence" value="ECO:0007669"/>
    <property type="project" value="UniProtKB-KW"/>
</dbReference>
<dbReference type="Proteomes" id="UP000781932">
    <property type="component" value="Unassembled WGS sequence"/>
</dbReference>